<accession>A0A7C4RUD0</accession>
<reference evidence="5" key="1">
    <citation type="journal article" date="2020" name="mSystems">
        <title>Genome- and Community-Level Interaction Insights into Carbon Utilization and Element Cycling Functions of Hydrothermarchaeota in Hydrothermal Sediment.</title>
        <authorList>
            <person name="Zhou Z."/>
            <person name="Liu Y."/>
            <person name="Xu W."/>
            <person name="Pan J."/>
            <person name="Luo Z.H."/>
            <person name="Li M."/>
        </authorList>
    </citation>
    <scope>NUCLEOTIDE SEQUENCE [LARGE SCALE GENOMIC DNA]</scope>
    <source>
        <strain evidence="5">SpSt-477</strain>
    </source>
</reference>
<protein>
    <submittedName>
        <fullName evidence="5">Response regulator</fullName>
    </submittedName>
</protein>
<feature type="domain" description="PLD phosphodiesterase" evidence="3">
    <location>
        <begin position="1"/>
        <end position="28"/>
    </location>
</feature>
<comment type="caution">
    <text evidence="5">The sequence shown here is derived from an EMBL/GenBank/DDBJ whole genome shotgun (WGS) entry which is preliminary data.</text>
</comment>
<dbReference type="PROSITE" id="PS50110">
    <property type="entry name" value="RESPONSE_REGULATORY"/>
    <property type="match status" value="1"/>
</dbReference>
<dbReference type="InterPro" id="IPR001736">
    <property type="entry name" value="PLipase_D/transphosphatidylase"/>
</dbReference>
<name>A0A7C4RUD0_9BACT</name>
<evidence type="ECO:0000259" key="4">
    <source>
        <dbReference type="PROSITE" id="PS50110"/>
    </source>
</evidence>
<evidence type="ECO:0000313" key="5">
    <source>
        <dbReference type="EMBL" id="HGU34408.1"/>
    </source>
</evidence>
<evidence type="ECO:0000256" key="1">
    <source>
        <dbReference type="ARBA" id="ARBA00022553"/>
    </source>
</evidence>
<feature type="domain" description="Response regulatory" evidence="4">
    <location>
        <begin position="5"/>
        <end position="130"/>
    </location>
</feature>
<dbReference type="PANTHER" id="PTHR44591:SF3">
    <property type="entry name" value="RESPONSE REGULATORY DOMAIN-CONTAINING PROTEIN"/>
    <property type="match status" value="1"/>
</dbReference>
<keyword evidence="1 2" id="KW-0597">Phosphoprotein</keyword>
<dbReference type="Pfam" id="PF00072">
    <property type="entry name" value="Response_reg"/>
    <property type="match status" value="1"/>
</dbReference>
<dbReference type="SUPFAM" id="SSF52172">
    <property type="entry name" value="CheY-like"/>
    <property type="match status" value="1"/>
</dbReference>
<dbReference type="Gene3D" id="3.40.50.2300">
    <property type="match status" value="1"/>
</dbReference>
<organism evidence="5">
    <name type="scientific">Desulfatirhabdium butyrativorans</name>
    <dbReference type="NCBI Taxonomy" id="340467"/>
    <lineage>
        <taxon>Bacteria</taxon>
        <taxon>Pseudomonadati</taxon>
        <taxon>Thermodesulfobacteriota</taxon>
        <taxon>Desulfobacteria</taxon>
        <taxon>Desulfobacterales</taxon>
        <taxon>Desulfatirhabdiaceae</taxon>
        <taxon>Desulfatirhabdium</taxon>
    </lineage>
</organism>
<feature type="modified residue" description="4-aspartylphosphate" evidence="2">
    <location>
        <position position="54"/>
    </location>
</feature>
<dbReference type="InterPro" id="IPR050595">
    <property type="entry name" value="Bact_response_regulator"/>
</dbReference>
<dbReference type="GO" id="GO:0000160">
    <property type="term" value="P:phosphorelay signal transduction system"/>
    <property type="evidence" value="ECO:0007669"/>
    <property type="project" value="InterPro"/>
</dbReference>
<dbReference type="GO" id="GO:0006793">
    <property type="term" value="P:phosphorus metabolic process"/>
    <property type="evidence" value="ECO:0007669"/>
    <property type="project" value="UniProtKB-ARBA"/>
</dbReference>
<gene>
    <name evidence="5" type="ORF">ENS29_16410</name>
</gene>
<evidence type="ECO:0000259" key="3">
    <source>
        <dbReference type="PROSITE" id="PS50035"/>
    </source>
</evidence>
<dbReference type="AlphaFoldDB" id="A0A7C4RUD0"/>
<dbReference type="PANTHER" id="PTHR44591">
    <property type="entry name" value="STRESS RESPONSE REGULATOR PROTEIN 1"/>
    <property type="match status" value="1"/>
</dbReference>
<dbReference type="InterPro" id="IPR011006">
    <property type="entry name" value="CheY-like_superfamily"/>
</dbReference>
<dbReference type="PROSITE" id="PS50035">
    <property type="entry name" value="PLD"/>
    <property type="match status" value="1"/>
</dbReference>
<dbReference type="GO" id="GO:0003824">
    <property type="term" value="F:catalytic activity"/>
    <property type="evidence" value="ECO:0007669"/>
    <property type="project" value="InterPro"/>
</dbReference>
<dbReference type="SMART" id="SM00448">
    <property type="entry name" value="REC"/>
    <property type="match status" value="1"/>
</dbReference>
<dbReference type="EMBL" id="DSUH01000376">
    <property type="protein sequence ID" value="HGU34408.1"/>
    <property type="molecule type" value="Genomic_DNA"/>
</dbReference>
<proteinExistence type="predicted"/>
<dbReference type="InterPro" id="IPR001789">
    <property type="entry name" value="Sig_transdc_resp-reg_receiver"/>
</dbReference>
<sequence>MNHARILVVDDEMDMRIYISTVLKSAGHQPMVTRDGAEGIRMAREQRPDLILLDIMMPNEGGAKMYMTLKSDPELDRIPVIMASAVSEKTFRHYLRMLGAGLASSVRGPAAYLEKPIEPDVLLDTVAKVLASPTDSA</sequence>
<evidence type="ECO:0000256" key="2">
    <source>
        <dbReference type="PROSITE-ProRule" id="PRU00169"/>
    </source>
</evidence>